<dbReference type="Pfam" id="PF00431">
    <property type="entry name" value="CUB"/>
    <property type="match status" value="2"/>
</dbReference>
<keyword evidence="5" id="KW-1133">Transmembrane helix</keyword>
<name>A0A6J8BM45_MYTCO</name>
<proteinExistence type="predicted"/>
<keyword evidence="1" id="KW-0677">Repeat</keyword>
<feature type="compositionally biased region" description="Basic and acidic residues" evidence="4">
    <location>
        <begin position="504"/>
        <end position="525"/>
    </location>
</feature>
<keyword evidence="5" id="KW-0472">Membrane</keyword>
<gene>
    <name evidence="7" type="ORF">MCOR_19090</name>
</gene>
<comment type="caution">
    <text evidence="3">Lacks conserved residue(s) required for the propagation of feature annotation.</text>
</comment>
<dbReference type="SMART" id="SM00042">
    <property type="entry name" value="CUB"/>
    <property type="match status" value="2"/>
</dbReference>
<evidence type="ECO:0000256" key="4">
    <source>
        <dbReference type="SAM" id="MobiDB-lite"/>
    </source>
</evidence>
<dbReference type="SUPFAM" id="SSF49854">
    <property type="entry name" value="Spermadhesin, CUB domain"/>
    <property type="match status" value="2"/>
</dbReference>
<evidence type="ECO:0000256" key="3">
    <source>
        <dbReference type="PROSITE-ProRule" id="PRU00059"/>
    </source>
</evidence>
<sequence length="551" mass="63715">MQNIMAGLIYLISLDFRIYRPFRIEYLSICNHVLKGFSIFLFFYNGRRNSDGGRIKTIFEKYNVTAFKKKEIIQTPNYPNFYQQPFKIEWNIKANNSFSKAIVKLNFLDADFPQSFTCYEDHVDVMDGPSMLYSTIKTYCGGSVPGLVTLSGDSATIYFYTTSEDNNYRGFKMEYWAEEDVDQFGPIHYSTVNYVLMVLSAVVLLVVLIGFIYLIIRDCRKKPTTYTPNFQQYSKPPMRKRYSFVYEKYFVHTDQKNFKPFEKLKLPPITESVFSTRDEIEKMKSPNPLANAATTSVRLTANGKRNVITSPNYPQPYGDSYSLEWNILADNSIQNAIVHIEVLDSELSNIFNCYEDIIEIMDGPSSLYSVIRSFCGDSPPSGIVKTSGDSATVTFHSSKKDNDYKGFKLEYWAQSKDMTPFRPVNMTSLHWTLLVISMVIFTSFIGGCIFLVVVEMDYRERNEEEKGKWVTIYDNPPDYVLHTDGGEIRIKTENETPKKKKTIKEHLEETKPKSQPDLKSDDKKLPPLKIIRPTMNIKQWKTLLTREESNT</sequence>
<evidence type="ECO:0000256" key="1">
    <source>
        <dbReference type="ARBA" id="ARBA00022737"/>
    </source>
</evidence>
<reference evidence="7 8" key="1">
    <citation type="submission" date="2020-06" db="EMBL/GenBank/DDBJ databases">
        <authorList>
            <person name="Li R."/>
            <person name="Bekaert M."/>
        </authorList>
    </citation>
    <scope>NUCLEOTIDE SEQUENCE [LARGE SCALE GENOMIC DNA]</scope>
    <source>
        <strain evidence="8">wild</strain>
    </source>
</reference>
<dbReference type="EMBL" id="CACVKT020003358">
    <property type="protein sequence ID" value="CAC5383327.1"/>
    <property type="molecule type" value="Genomic_DNA"/>
</dbReference>
<dbReference type="AlphaFoldDB" id="A0A6J8BM45"/>
<evidence type="ECO:0000313" key="8">
    <source>
        <dbReference type="Proteomes" id="UP000507470"/>
    </source>
</evidence>
<feature type="transmembrane region" description="Helical" evidence="5">
    <location>
        <begin position="194"/>
        <end position="216"/>
    </location>
</feature>
<dbReference type="PROSITE" id="PS01180">
    <property type="entry name" value="CUB"/>
    <property type="match status" value="2"/>
</dbReference>
<evidence type="ECO:0000259" key="6">
    <source>
        <dbReference type="PROSITE" id="PS01180"/>
    </source>
</evidence>
<keyword evidence="8" id="KW-1185">Reference proteome</keyword>
<evidence type="ECO:0000256" key="5">
    <source>
        <dbReference type="SAM" id="Phobius"/>
    </source>
</evidence>
<evidence type="ECO:0000313" key="7">
    <source>
        <dbReference type="EMBL" id="CAC5383327.1"/>
    </source>
</evidence>
<dbReference type="CDD" id="cd00041">
    <property type="entry name" value="CUB"/>
    <property type="match status" value="2"/>
</dbReference>
<keyword evidence="5" id="KW-0812">Transmembrane</keyword>
<dbReference type="Proteomes" id="UP000507470">
    <property type="component" value="Unassembled WGS sequence"/>
</dbReference>
<dbReference type="InterPro" id="IPR000859">
    <property type="entry name" value="CUB_dom"/>
</dbReference>
<accession>A0A6J8BM45</accession>
<feature type="region of interest" description="Disordered" evidence="4">
    <location>
        <begin position="490"/>
        <end position="525"/>
    </location>
</feature>
<dbReference type="PANTHER" id="PTHR24251">
    <property type="entry name" value="OVOCHYMASE-RELATED"/>
    <property type="match status" value="1"/>
</dbReference>
<protein>
    <submittedName>
        <fullName evidence="7">CUBN</fullName>
    </submittedName>
</protein>
<dbReference type="OrthoDB" id="6131074at2759"/>
<evidence type="ECO:0000256" key="2">
    <source>
        <dbReference type="ARBA" id="ARBA00023157"/>
    </source>
</evidence>
<feature type="domain" description="CUB" evidence="6">
    <location>
        <begin position="51"/>
        <end position="178"/>
    </location>
</feature>
<organism evidence="7 8">
    <name type="scientific">Mytilus coruscus</name>
    <name type="common">Sea mussel</name>
    <dbReference type="NCBI Taxonomy" id="42192"/>
    <lineage>
        <taxon>Eukaryota</taxon>
        <taxon>Metazoa</taxon>
        <taxon>Spiralia</taxon>
        <taxon>Lophotrochozoa</taxon>
        <taxon>Mollusca</taxon>
        <taxon>Bivalvia</taxon>
        <taxon>Autobranchia</taxon>
        <taxon>Pteriomorphia</taxon>
        <taxon>Mytilida</taxon>
        <taxon>Mytiloidea</taxon>
        <taxon>Mytilidae</taxon>
        <taxon>Mytilinae</taxon>
        <taxon>Mytilus</taxon>
    </lineage>
</organism>
<dbReference type="Gene3D" id="2.60.120.290">
    <property type="entry name" value="Spermadhesin, CUB domain"/>
    <property type="match status" value="2"/>
</dbReference>
<feature type="domain" description="CUB" evidence="6">
    <location>
        <begin position="295"/>
        <end position="414"/>
    </location>
</feature>
<feature type="transmembrane region" description="Helical" evidence="5">
    <location>
        <begin position="429"/>
        <end position="454"/>
    </location>
</feature>
<keyword evidence="2" id="KW-1015">Disulfide bond</keyword>
<dbReference type="InterPro" id="IPR035914">
    <property type="entry name" value="Sperma_CUB_dom_sf"/>
</dbReference>